<gene>
    <name evidence="6" type="ORF">P43SY_009596</name>
</gene>
<feature type="transmembrane region" description="Helical" evidence="5">
    <location>
        <begin position="13"/>
        <end position="36"/>
    </location>
</feature>
<dbReference type="GO" id="GO:0016567">
    <property type="term" value="P:protein ubiquitination"/>
    <property type="evidence" value="ECO:0007669"/>
    <property type="project" value="TreeGrafter"/>
</dbReference>
<feature type="transmembrane region" description="Helical" evidence="5">
    <location>
        <begin position="131"/>
        <end position="150"/>
    </location>
</feature>
<evidence type="ECO:0000256" key="3">
    <source>
        <dbReference type="ARBA" id="ARBA00022989"/>
    </source>
</evidence>
<dbReference type="GO" id="GO:0031464">
    <property type="term" value="C:Cul4A-RING E3 ubiquitin ligase complex"/>
    <property type="evidence" value="ECO:0007669"/>
    <property type="project" value="TreeGrafter"/>
</dbReference>
<evidence type="ECO:0000256" key="5">
    <source>
        <dbReference type="SAM" id="Phobius"/>
    </source>
</evidence>
<evidence type="ECO:0000256" key="1">
    <source>
        <dbReference type="ARBA" id="ARBA00004141"/>
    </source>
</evidence>
<accession>A0AAD5LSS4</accession>
<evidence type="ECO:0000313" key="7">
    <source>
        <dbReference type="Proteomes" id="UP001209570"/>
    </source>
</evidence>
<keyword evidence="2 5" id="KW-0812">Transmembrane</keyword>
<sequence>MTLIGGLFRCGSVAYWVSLWIAIPWVLCFTAFFVVYMTKRRTFKLSVGFPKVQGDIDWTARTIVLFPLGCMAAGVVAGLFGVGGAIIAGPLMLEFGMIPEVASSISALLVLYSSAAATTKFALFNQIAWDWSIALSVMAFVVTATAQVYVLGYVRRTGKQSIIVFCVAATILVGALLMSYSAVISTIEEAHKPFKIDFCATRGGK</sequence>
<dbReference type="InterPro" id="IPR002781">
    <property type="entry name" value="TM_pro_TauE-like"/>
</dbReference>
<dbReference type="AlphaFoldDB" id="A0AAD5LSS4"/>
<dbReference type="Proteomes" id="UP001209570">
    <property type="component" value="Unassembled WGS sequence"/>
</dbReference>
<dbReference type="GO" id="GO:0016020">
    <property type="term" value="C:membrane"/>
    <property type="evidence" value="ECO:0007669"/>
    <property type="project" value="UniProtKB-SubCell"/>
</dbReference>
<comment type="subcellular location">
    <subcellularLocation>
        <location evidence="1">Membrane</location>
        <topology evidence="1">Multi-pass membrane protein</topology>
    </subcellularLocation>
</comment>
<keyword evidence="4 5" id="KW-0472">Membrane</keyword>
<organism evidence="6 7">
    <name type="scientific">Pythium insidiosum</name>
    <name type="common">Pythiosis disease agent</name>
    <dbReference type="NCBI Taxonomy" id="114742"/>
    <lineage>
        <taxon>Eukaryota</taxon>
        <taxon>Sar</taxon>
        <taxon>Stramenopiles</taxon>
        <taxon>Oomycota</taxon>
        <taxon>Peronosporomycetes</taxon>
        <taxon>Pythiales</taxon>
        <taxon>Pythiaceae</taxon>
        <taxon>Pythium</taxon>
    </lineage>
</organism>
<keyword evidence="3 5" id="KW-1133">Transmembrane helix</keyword>
<evidence type="ECO:0008006" key="8">
    <source>
        <dbReference type="Google" id="ProtNLM"/>
    </source>
</evidence>
<proteinExistence type="predicted"/>
<dbReference type="EMBL" id="JAKCXM010001096">
    <property type="protein sequence ID" value="KAJ0391360.1"/>
    <property type="molecule type" value="Genomic_DNA"/>
</dbReference>
<evidence type="ECO:0000256" key="2">
    <source>
        <dbReference type="ARBA" id="ARBA00022692"/>
    </source>
</evidence>
<feature type="transmembrane region" description="Helical" evidence="5">
    <location>
        <begin position="63"/>
        <end position="89"/>
    </location>
</feature>
<feature type="transmembrane region" description="Helical" evidence="5">
    <location>
        <begin position="162"/>
        <end position="183"/>
    </location>
</feature>
<evidence type="ECO:0000256" key="4">
    <source>
        <dbReference type="ARBA" id="ARBA00023136"/>
    </source>
</evidence>
<comment type="caution">
    <text evidence="6">The sequence shown here is derived from an EMBL/GenBank/DDBJ whole genome shotgun (WGS) entry which is preliminary data.</text>
</comment>
<dbReference type="PANTHER" id="PTHR14255">
    <property type="entry name" value="CEREBLON"/>
    <property type="match status" value="1"/>
</dbReference>
<dbReference type="Pfam" id="PF01925">
    <property type="entry name" value="TauE"/>
    <property type="match status" value="1"/>
</dbReference>
<dbReference type="PANTHER" id="PTHR14255:SF3">
    <property type="entry name" value="SULFITE EXPORTER TAUE_SAFE FAMILY PROTEIN 5-RELATED"/>
    <property type="match status" value="1"/>
</dbReference>
<evidence type="ECO:0000313" key="6">
    <source>
        <dbReference type="EMBL" id="KAJ0391360.1"/>
    </source>
</evidence>
<keyword evidence="7" id="KW-1185">Reference proteome</keyword>
<protein>
    <recommendedName>
        <fullName evidence="8">Sulfite exporter TauE/SafE</fullName>
    </recommendedName>
</protein>
<name>A0AAD5LSS4_PYTIN</name>
<reference evidence="6" key="1">
    <citation type="submission" date="2021-12" db="EMBL/GenBank/DDBJ databases">
        <title>Prjna785345.</title>
        <authorList>
            <person name="Rujirawat T."/>
            <person name="Krajaejun T."/>
        </authorList>
    </citation>
    <scope>NUCLEOTIDE SEQUENCE</scope>
    <source>
        <strain evidence="6">Pi057C3</strain>
    </source>
</reference>